<dbReference type="Pfam" id="PF10120">
    <property type="entry name" value="ThiN"/>
    <property type="match status" value="1"/>
</dbReference>
<dbReference type="Pfam" id="PF01230">
    <property type="entry name" value="HIT"/>
    <property type="match status" value="1"/>
</dbReference>
<dbReference type="GO" id="GO:0016787">
    <property type="term" value="F:hydrolase activity"/>
    <property type="evidence" value="ECO:0007669"/>
    <property type="project" value="UniProtKB-KW"/>
</dbReference>
<keyword evidence="6" id="KW-1185">Reference proteome</keyword>
<dbReference type="OrthoDB" id="26806at2157"/>
<proteinExistence type="predicted"/>
<evidence type="ECO:0000256" key="1">
    <source>
        <dbReference type="ARBA" id="ARBA00022741"/>
    </source>
</evidence>
<keyword evidence="2" id="KW-0378">Hydrolase</keyword>
<dbReference type="RefSeq" id="WP_013645530.1">
    <property type="nucleotide sequence ID" value="NC_015216.1"/>
</dbReference>
<dbReference type="SUPFAM" id="SSF53639">
    <property type="entry name" value="AraD/HMP-PK domain-like"/>
    <property type="match status" value="1"/>
</dbReference>
<dbReference type="Gene3D" id="3.30.428.10">
    <property type="entry name" value="HIT-like"/>
    <property type="match status" value="1"/>
</dbReference>
<dbReference type="KEGG" id="mel:Metbo_1959"/>
<dbReference type="CDD" id="cd01275">
    <property type="entry name" value="FHIT"/>
    <property type="match status" value="1"/>
</dbReference>
<dbReference type="Proteomes" id="UP000007490">
    <property type="component" value="Chromosome"/>
</dbReference>
<protein>
    <submittedName>
        <fullName evidence="5">Phosphomethylpyrimidine kinase</fullName>
    </submittedName>
</protein>
<feature type="short sequence motif" description="Histidine triad motif" evidence="3">
    <location>
        <begin position="317"/>
        <end position="321"/>
    </location>
</feature>
<dbReference type="PROSITE" id="PS51084">
    <property type="entry name" value="HIT_2"/>
    <property type="match status" value="1"/>
</dbReference>
<sequence>MDHIEEIEKVKEGASILEKSSEFAIIIPEVHSNLVMALENAEKIEEVVGIPGRITNLNGMPKTVSSPDFLKTSHMARLALSMMKHDPSLRSAINIKYDPLILEICEKLGLKISSYDRTYEPEVVRKVEGGTIPWGVEEAIKKIDDIPDVIYHEGAWGKEPMICIVGTDAVELAEMAVCIARLYKVEKNSKVKVKPTIPSESNSVLFASSRKKWKDSKPIDGCIFCSIVDGNPEVKEKVLYNDGKNMVLMNLYPYNRGHLEVLPVKHYTDLNELSTEEIKDLFIIVQRTISLIRDVIKPDGINVGINLGEAAGASVDHLHIHIVPRFKYESGFMETTANTRVIEEDIDVMYSKFIEKLDILHFEESL</sequence>
<feature type="domain" description="HIT" evidence="4">
    <location>
        <begin position="223"/>
        <end position="332"/>
    </location>
</feature>
<evidence type="ECO:0000256" key="2">
    <source>
        <dbReference type="ARBA" id="ARBA00022801"/>
    </source>
</evidence>
<accession>F0TB33</accession>
<dbReference type="eggNOG" id="arCOG00021">
    <property type="taxonomic scope" value="Archaea"/>
</dbReference>
<dbReference type="AlphaFoldDB" id="F0TB33"/>
<dbReference type="InterPro" id="IPR052908">
    <property type="entry name" value="AP-4-A_phosphorylase"/>
</dbReference>
<dbReference type="SUPFAM" id="SSF54197">
    <property type="entry name" value="HIT-like"/>
    <property type="match status" value="1"/>
</dbReference>
<keyword evidence="1" id="KW-0547">Nucleotide-binding</keyword>
<dbReference type="InterPro" id="IPR019293">
    <property type="entry name" value="ThiN"/>
</dbReference>
<dbReference type="HOGENOM" id="CLU_755692_0_0_2"/>
<reference evidence="5 6" key="2">
    <citation type="journal article" date="2014" name="Int. J. Syst. Evol. Microbiol.">
        <title>Methanobacterium paludis sp. nov. and a novel strain of Methanobacterium lacus isolated from northern peatlands.</title>
        <authorList>
            <person name="Cadillo-Quiroz H."/>
            <person name="Brauer S.L."/>
            <person name="Goodson N."/>
            <person name="Yavitt J.B."/>
            <person name="Zinder S.H."/>
        </authorList>
    </citation>
    <scope>NUCLEOTIDE SEQUENCE [LARGE SCALE GENOMIC DNA]</scope>
    <source>
        <strain evidence="5 6">AL-21</strain>
    </source>
</reference>
<organism evidence="5 6">
    <name type="scientific">Methanobacterium lacus (strain AL-21)</name>
    <dbReference type="NCBI Taxonomy" id="877455"/>
    <lineage>
        <taxon>Archaea</taxon>
        <taxon>Methanobacteriati</taxon>
        <taxon>Methanobacteriota</taxon>
        <taxon>Methanomada group</taxon>
        <taxon>Methanobacteria</taxon>
        <taxon>Methanobacteriales</taxon>
        <taxon>Methanobacteriaceae</taxon>
        <taxon>Methanobacterium</taxon>
    </lineage>
</organism>
<keyword evidence="5" id="KW-0418">Kinase</keyword>
<dbReference type="PANTHER" id="PTHR42997:SF1">
    <property type="entry name" value="AP-4-A PHOSPHORYLASE"/>
    <property type="match status" value="1"/>
</dbReference>
<dbReference type="STRING" id="877455.Metbo_1959"/>
<dbReference type="GeneID" id="10278419"/>
<name>F0TB33_METLA</name>
<dbReference type="GO" id="GO:0000166">
    <property type="term" value="F:nucleotide binding"/>
    <property type="evidence" value="ECO:0007669"/>
    <property type="project" value="UniProtKB-KW"/>
</dbReference>
<dbReference type="InterPro" id="IPR036265">
    <property type="entry name" value="HIT-like_sf"/>
</dbReference>
<evidence type="ECO:0000313" key="5">
    <source>
        <dbReference type="EMBL" id="ADZ10179.1"/>
    </source>
</evidence>
<evidence type="ECO:0000313" key="6">
    <source>
        <dbReference type="Proteomes" id="UP000007490"/>
    </source>
</evidence>
<dbReference type="InterPro" id="IPR039383">
    <property type="entry name" value="FHIT"/>
</dbReference>
<gene>
    <name evidence="5" type="ordered locus">Metbo_1959</name>
</gene>
<keyword evidence="5" id="KW-0808">Transferase</keyword>
<dbReference type="InterPro" id="IPR011146">
    <property type="entry name" value="HIT-like"/>
</dbReference>
<evidence type="ECO:0000256" key="3">
    <source>
        <dbReference type="PROSITE-ProRule" id="PRU00464"/>
    </source>
</evidence>
<dbReference type="InterPro" id="IPR019808">
    <property type="entry name" value="Histidine_triad_CS"/>
</dbReference>
<dbReference type="GO" id="GO:0016301">
    <property type="term" value="F:kinase activity"/>
    <property type="evidence" value="ECO:0007669"/>
    <property type="project" value="UniProtKB-KW"/>
</dbReference>
<dbReference type="PROSITE" id="PS00892">
    <property type="entry name" value="HIT_1"/>
    <property type="match status" value="1"/>
</dbReference>
<dbReference type="InterPro" id="IPR036409">
    <property type="entry name" value="Aldolase_II/adducin_N_sf"/>
</dbReference>
<evidence type="ECO:0000259" key="4">
    <source>
        <dbReference type="PROSITE" id="PS51084"/>
    </source>
</evidence>
<dbReference type="Gene3D" id="3.40.225.10">
    <property type="entry name" value="Class II aldolase/adducin N-terminal domain"/>
    <property type="match status" value="1"/>
</dbReference>
<dbReference type="PANTHER" id="PTHR42997">
    <property type="entry name" value="HIT FAMILY HYDROLASE"/>
    <property type="match status" value="1"/>
</dbReference>
<dbReference type="eggNOG" id="arCOG00419">
    <property type="taxonomic scope" value="Archaea"/>
</dbReference>
<reference evidence="6" key="1">
    <citation type="submission" date="2011-02" db="EMBL/GenBank/DDBJ databases">
        <title>Complete sequence of Methanobacterium sp. AL-21.</title>
        <authorList>
            <consortium name="US DOE Joint Genome Institute"/>
            <person name="Lucas S."/>
            <person name="Copeland A."/>
            <person name="Lapidus A."/>
            <person name="Cheng J.-F."/>
            <person name="Goodwin L."/>
            <person name="Pitluck S."/>
            <person name="Chertkov O."/>
            <person name="Detter J.C."/>
            <person name="Han C."/>
            <person name="Tapia R."/>
            <person name="Land M."/>
            <person name="Hauser L."/>
            <person name="Kyrpides N."/>
            <person name="Ivanova N."/>
            <person name="Mikhailova N."/>
            <person name="Pagani I."/>
            <person name="Cadillo-Quiroz H."/>
            <person name="Imachi H."/>
            <person name="Zinder S."/>
            <person name="Liu W."/>
            <person name="Woyke T."/>
        </authorList>
    </citation>
    <scope>NUCLEOTIDE SEQUENCE [LARGE SCALE GENOMIC DNA]</scope>
    <source>
        <strain evidence="6">AL-21</strain>
    </source>
</reference>
<dbReference type="EMBL" id="CP002551">
    <property type="protein sequence ID" value="ADZ10179.1"/>
    <property type="molecule type" value="Genomic_DNA"/>
</dbReference>